<comment type="caution">
    <text evidence="9">The sequence shown here is derived from an EMBL/GenBank/DDBJ whole genome shotgun (WGS) entry which is preliminary data.</text>
</comment>
<feature type="active site" description="Charge relay system" evidence="5 6">
    <location>
        <position position="375"/>
    </location>
</feature>
<evidence type="ECO:0000256" key="7">
    <source>
        <dbReference type="RuleBase" id="RU003355"/>
    </source>
</evidence>
<dbReference type="PROSITE" id="PS51892">
    <property type="entry name" value="SUBTILASE"/>
    <property type="match status" value="1"/>
</dbReference>
<accession>A0A2T0LJL2</accession>
<dbReference type="PROSITE" id="PS00137">
    <property type="entry name" value="SUBTILASE_HIS"/>
    <property type="match status" value="1"/>
</dbReference>
<dbReference type="InterPro" id="IPR036852">
    <property type="entry name" value="Peptidase_S8/S53_dom_sf"/>
</dbReference>
<feature type="active site" description="Charge relay system" evidence="5 6">
    <location>
        <position position="184"/>
    </location>
</feature>
<evidence type="ECO:0000313" key="10">
    <source>
        <dbReference type="Proteomes" id="UP000237797"/>
    </source>
</evidence>
<dbReference type="Pfam" id="PF00082">
    <property type="entry name" value="Peptidase_S8"/>
    <property type="match status" value="1"/>
</dbReference>
<evidence type="ECO:0000256" key="3">
    <source>
        <dbReference type="ARBA" id="ARBA00022801"/>
    </source>
</evidence>
<dbReference type="InterPro" id="IPR015500">
    <property type="entry name" value="Peptidase_S8_subtilisin-rel"/>
</dbReference>
<keyword evidence="10" id="KW-1185">Reference proteome</keyword>
<protein>
    <submittedName>
        <fullName evidence="9">Serine protease AprX</fullName>
    </submittedName>
</protein>
<dbReference type="CDD" id="cd07487">
    <property type="entry name" value="Peptidases_S8_1"/>
    <property type="match status" value="1"/>
</dbReference>
<keyword evidence="2 6" id="KW-0645">Protease</keyword>
<keyword evidence="3 6" id="KW-0378">Hydrolase</keyword>
<dbReference type="PROSITE" id="PS00138">
    <property type="entry name" value="SUBTILASE_SER"/>
    <property type="match status" value="1"/>
</dbReference>
<dbReference type="PROSITE" id="PS00136">
    <property type="entry name" value="SUBTILASE_ASP"/>
    <property type="match status" value="1"/>
</dbReference>
<proteinExistence type="inferred from homology"/>
<evidence type="ECO:0000256" key="4">
    <source>
        <dbReference type="ARBA" id="ARBA00022825"/>
    </source>
</evidence>
<reference evidence="9 10" key="1">
    <citation type="submission" date="2018-03" db="EMBL/GenBank/DDBJ databases">
        <title>Genomic Encyclopedia of Archaeal and Bacterial Type Strains, Phase II (KMG-II): from individual species to whole genera.</title>
        <authorList>
            <person name="Goeker M."/>
        </authorList>
    </citation>
    <scope>NUCLEOTIDE SEQUENCE [LARGE SCALE GENOMIC DNA]</scope>
    <source>
        <strain evidence="9 10">DSM 44946</strain>
    </source>
</reference>
<dbReference type="InterPro" id="IPR023827">
    <property type="entry name" value="Peptidase_S8_Asp-AS"/>
</dbReference>
<organism evidence="9 10">
    <name type="scientific">Planifilum fimeticola</name>
    <dbReference type="NCBI Taxonomy" id="201975"/>
    <lineage>
        <taxon>Bacteria</taxon>
        <taxon>Bacillati</taxon>
        <taxon>Bacillota</taxon>
        <taxon>Bacilli</taxon>
        <taxon>Bacillales</taxon>
        <taxon>Thermoactinomycetaceae</taxon>
        <taxon>Planifilum</taxon>
    </lineage>
</organism>
<name>A0A2T0LJL2_9BACL</name>
<feature type="domain" description="Peptidase S8/S53" evidence="8">
    <location>
        <begin position="140"/>
        <end position="420"/>
    </location>
</feature>
<dbReference type="InterPro" id="IPR022398">
    <property type="entry name" value="Peptidase_S8_His-AS"/>
</dbReference>
<dbReference type="GO" id="GO:0006508">
    <property type="term" value="P:proteolysis"/>
    <property type="evidence" value="ECO:0007669"/>
    <property type="project" value="UniProtKB-KW"/>
</dbReference>
<sequence>MNQTRHHWLRVHGRRMDSALRNDLIRRLHLLRWMPCFLHRTALGVMESLTRVPVLIQLEANRKKETGIVAAEHQALEFPVRRVFDNLGLYSCRLSLKQIKELMERPEVSKIYLDRKVYALLDTAAPATRAPLVWEAENQGEGVTIAVVDTGIDPHPDLTRPNNRIVAFKDFVGGLTKPYDDNGHGTHVAGCAAGNGYASDGKYRGTAPRARLVGVKVLDKTGAGNLSDVIAGIKWCIDNRDRYNIRIISLSLGSPPSGSYRDDPVCRVVEEAWNHGITVIAAAGNSGPEAGTISSPGNHPRIITVGASDDNETADPGNDTIASFSSRGPTADGVVKPDLIAPGVEITSLRVPGSYLDKMSADNRTGQYLTLSGTSMSTPLVSGIAALILSAHPELDPDQVKQKLLSTARDLGFSPNEQGKGLVDAFRAVSAE</sequence>
<evidence type="ECO:0000256" key="5">
    <source>
        <dbReference type="PIRSR" id="PIRSR615500-1"/>
    </source>
</evidence>
<comment type="similarity">
    <text evidence="1 6 7">Belongs to the peptidase S8 family.</text>
</comment>
<dbReference type="OrthoDB" id="9798386at2"/>
<dbReference type="EMBL" id="PVNE01000001">
    <property type="protein sequence ID" value="PRX42600.1"/>
    <property type="molecule type" value="Genomic_DNA"/>
</dbReference>
<dbReference type="GO" id="GO:0004252">
    <property type="term" value="F:serine-type endopeptidase activity"/>
    <property type="evidence" value="ECO:0007669"/>
    <property type="project" value="UniProtKB-UniRule"/>
</dbReference>
<evidence type="ECO:0000256" key="6">
    <source>
        <dbReference type="PROSITE-ProRule" id="PRU01240"/>
    </source>
</evidence>
<dbReference type="RefSeq" id="WP_106343552.1">
    <property type="nucleotide sequence ID" value="NZ_PVNE01000001.1"/>
</dbReference>
<dbReference type="PRINTS" id="PR00723">
    <property type="entry name" value="SUBTILISIN"/>
</dbReference>
<evidence type="ECO:0000313" key="9">
    <source>
        <dbReference type="EMBL" id="PRX42600.1"/>
    </source>
</evidence>
<keyword evidence="4 6" id="KW-0720">Serine protease</keyword>
<dbReference type="SUPFAM" id="SSF52743">
    <property type="entry name" value="Subtilisin-like"/>
    <property type="match status" value="1"/>
</dbReference>
<evidence type="ECO:0000259" key="8">
    <source>
        <dbReference type="Pfam" id="PF00082"/>
    </source>
</evidence>
<feature type="active site" description="Charge relay system" evidence="5 6">
    <location>
        <position position="149"/>
    </location>
</feature>
<dbReference type="PANTHER" id="PTHR43806">
    <property type="entry name" value="PEPTIDASE S8"/>
    <property type="match status" value="1"/>
</dbReference>
<dbReference type="InterPro" id="IPR050131">
    <property type="entry name" value="Peptidase_S8_subtilisin-like"/>
</dbReference>
<gene>
    <name evidence="9" type="ORF">CLV97_10188</name>
</gene>
<dbReference type="Proteomes" id="UP000237797">
    <property type="component" value="Unassembled WGS sequence"/>
</dbReference>
<dbReference type="Gene3D" id="3.40.50.200">
    <property type="entry name" value="Peptidase S8/S53 domain"/>
    <property type="match status" value="1"/>
</dbReference>
<evidence type="ECO:0000256" key="1">
    <source>
        <dbReference type="ARBA" id="ARBA00011073"/>
    </source>
</evidence>
<dbReference type="PANTHER" id="PTHR43806:SF65">
    <property type="entry name" value="SERINE PROTEASE APRX"/>
    <property type="match status" value="1"/>
</dbReference>
<dbReference type="InterPro" id="IPR023828">
    <property type="entry name" value="Peptidase_S8_Ser-AS"/>
</dbReference>
<evidence type="ECO:0000256" key="2">
    <source>
        <dbReference type="ARBA" id="ARBA00022670"/>
    </source>
</evidence>
<dbReference type="AlphaFoldDB" id="A0A2T0LJL2"/>
<dbReference type="InterPro" id="IPR000209">
    <property type="entry name" value="Peptidase_S8/S53_dom"/>
</dbReference>